<comment type="subcellular location">
    <subcellularLocation>
        <location evidence="1">Membrane</location>
        <topology evidence="1">Multi-pass membrane protein</topology>
    </subcellularLocation>
</comment>
<feature type="domain" description="CBS" evidence="11">
    <location>
        <begin position="726"/>
        <end position="788"/>
    </location>
</feature>
<feature type="transmembrane region" description="Helical" evidence="9">
    <location>
        <begin position="205"/>
        <end position="223"/>
    </location>
</feature>
<keyword evidence="4 7" id="KW-1133">Transmembrane helix</keyword>
<dbReference type="FunFam" id="3.10.580.10:FF:000006">
    <property type="entry name" value="DUF21 and CBS domain protein"/>
    <property type="match status" value="2"/>
</dbReference>
<evidence type="ECO:0000256" key="3">
    <source>
        <dbReference type="ARBA" id="ARBA00022737"/>
    </source>
</evidence>
<evidence type="ECO:0000256" key="10">
    <source>
        <dbReference type="SAM" id="SignalP"/>
    </source>
</evidence>
<gene>
    <name evidence="13" type="ORF">CVT24_010757</name>
</gene>
<dbReference type="GO" id="GO:0010960">
    <property type="term" value="P:magnesium ion homeostasis"/>
    <property type="evidence" value="ECO:0007669"/>
    <property type="project" value="InterPro"/>
</dbReference>
<dbReference type="InParanoid" id="A0A409WE84"/>
<keyword evidence="10" id="KW-0732">Signal</keyword>
<dbReference type="GO" id="GO:0016020">
    <property type="term" value="C:membrane"/>
    <property type="evidence" value="ECO:0007669"/>
    <property type="project" value="UniProtKB-SubCell"/>
</dbReference>
<protein>
    <recommendedName>
        <fullName evidence="15">CNNM transmembrane domain-containing protein</fullName>
    </recommendedName>
</protein>
<dbReference type="InterPro" id="IPR044751">
    <property type="entry name" value="Ion_transp-like_CBS"/>
</dbReference>
<dbReference type="InterPro" id="IPR002550">
    <property type="entry name" value="CNNM"/>
</dbReference>
<feature type="domain" description="CNNM transmembrane" evidence="12">
    <location>
        <begin position="55"/>
        <end position="268"/>
    </location>
</feature>
<feature type="region of interest" description="Disordered" evidence="8">
    <location>
        <begin position="444"/>
        <end position="472"/>
    </location>
</feature>
<organism evidence="13 14">
    <name type="scientific">Panaeolus cyanescens</name>
    <dbReference type="NCBI Taxonomy" id="181874"/>
    <lineage>
        <taxon>Eukaryota</taxon>
        <taxon>Fungi</taxon>
        <taxon>Dikarya</taxon>
        <taxon>Basidiomycota</taxon>
        <taxon>Agaricomycotina</taxon>
        <taxon>Agaricomycetes</taxon>
        <taxon>Agaricomycetidae</taxon>
        <taxon>Agaricales</taxon>
        <taxon>Agaricineae</taxon>
        <taxon>Galeropsidaceae</taxon>
        <taxon>Panaeolus</taxon>
    </lineage>
</organism>
<feature type="chain" id="PRO_5019105768" description="CNNM transmembrane domain-containing protein" evidence="10">
    <location>
        <begin position="23"/>
        <end position="929"/>
    </location>
</feature>
<feature type="transmembrane region" description="Helical" evidence="9">
    <location>
        <begin position="497"/>
        <end position="516"/>
    </location>
</feature>
<dbReference type="PANTHER" id="PTHR12064:SF97">
    <property type="entry name" value="METAL TRANSPORTER CNNM-5"/>
    <property type="match status" value="1"/>
</dbReference>
<accession>A0A409WE84</accession>
<evidence type="ECO:0008006" key="15">
    <source>
        <dbReference type="Google" id="ProtNLM"/>
    </source>
</evidence>
<comment type="caution">
    <text evidence="13">The sequence shown here is derived from an EMBL/GenBank/DDBJ whole genome shotgun (WGS) entry which is preliminary data.</text>
</comment>
<evidence type="ECO:0000259" key="11">
    <source>
        <dbReference type="PROSITE" id="PS51371"/>
    </source>
</evidence>
<keyword evidence="5 7" id="KW-0472">Membrane</keyword>
<dbReference type="Pfam" id="PF01595">
    <property type="entry name" value="CNNM"/>
    <property type="match status" value="2"/>
</dbReference>
<dbReference type="InterPro" id="IPR045095">
    <property type="entry name" value="ACDP"/>
</dbReference>
<evidence type="ECO:0000256" key="9">
    <source>
        <dbReference type="SAM" id="Phobius"/>
    </source>
</evidence>
<feature type="compositionally biased region" description="Basic and acidic residues" evidence="8">
    <location>
        <begin position="444"/>
        <end position="454"/>
    </location>
</feature>
<keyword evidence="2 7" id="KW-0812">Transmembrane</keyword>
<name>A0A409WE84_9AGAR</name>
<keyword evidence="3" id="KW-0677">Repeat</keyword>
<feature type="transmembrane region" description="Helical" evidence="9">
    <location>
        <begin position="59"/>
        <end position="84"/>
    </location>
</feature>
<reference evidence="13 14" key="1">
    <citation type="journal article" date="2018" name="Evol. Lett.">
        <title>Horizontal gene cluster transfer increased hallucinogenic mushroom diversity.</title>
        <authorList>
            <person name="Reynolds H.T."/>
            <person name="Vijayakumar V."/>
            <person name="Gluck-Thaler E."/>
            <person name="Korotkin H.B."/>
            <person name="Matheny P.B."/>
            <person name="Slot J.C."/>
        </authorList>
    </citation>
    <scope>NUCLEOTIDE SEQUENCE [LARGE SCALE GENOMIC DNA]</scope>
    <source>
        <strain evidence="13 14">2629</strain>
    </source>
</reference>
<dbReference type="STRING" id="181874.A0A409WE84"/>
<evidence type="ECO:0000259" key="12">
    <source>
        <dbReference type="PROSITE" id="PS51846"/>
    </source>
</evidence>
<proteinExistence type="predicted"/>
<evidence type="ECO:0000313" key="14">
    <source>
        <dbReference type="Proteomes" id="UP000284842"/>
    </source>
</evidence>
<dbReference type="Proteomes" id="UP000284842">
    <property type="component" value="Unassembled WGS sequence"/>
</dbReference>
<evidence type="ECO:0000256" key="2">
    <source>
        <dbReference type="ARBA" id="ARBA00022692"/>
    </source>
</evidence>
<evidence type="ECO:0000256" key="8">
    <source>
        <dbReference type="SAM" id="MobiDB-lite"/>
    </source>
</evidence>
<keyword evidence="6" id="KW-0129">CBS domain</keyword>
<evidence type="ECO:0000256" key="7">
    <source>
        <dbReference type="PROSITE-ProRule" id="PRU01193"/>
    </source>
</evidence>
<feature type="signal peptide" evidence="10">
    <location>
        <begin position="1"/>
        <end position="22"/>
    </location>
</feature>
<evidence type="ECO:0000256" key="4">
    <source>
        <dbReference type="ARBA" id="ARBA00022989"/>
    </source>
</evidence>
<dbReference type="CDD" id="cd04590">
    <property type="entry name" value="CBS_pair_CorC_HlyC_assoc"/>
    <property type="match status" value="1"/>
</dbReference>
<dbReference type="PANTHER" id="PTHR12064">
    <property type="entry name" value="METAL TRANSPORTER CNNM"/>
    <property type="match status" value="1"/>
</dbReference>
<feature type="transmembrane region" description="Helical" evidence="9">
    <location>
        <begin position="536"/>
        <end position="561"/>
    </location>
</feature>
<dbReference type="InterPro" id="IPR000644">
    <property type="entry name" value="CBS_dom"/>
</dbReference>
<feature type="transmembrane region" description="Helical" evidence="9">
    <location>
        <begin position="119"/>
        <end position="140"/>
    </location>
</feature>
<feature type="transmembrane region" description="Helical" evidence="9">
    <location>
        <begin position="146"/>
        <end position="169"/>
    </location>
</feature>
<dbReference type="GO" id="GO:0030026">
    <property type="term" value="P:intracellular manganese ion homeostasis"/>
    <property type="evidence" value="ECO:0007669"/>
    <property type="project" value="TreeGrafter"/>
</dbReference>
<evidence type="ECO:0000256" key="6">
    <source>
        <dbReference type="PROSITE-ProRule" id="PRU00703"/>
    </source>
</evidence>
<sequence length="929" mass="102154">MPRPRASLLLLTILRPLGSVLASPFFKRSIAGAASALNGSYGMDAPHDEPADTPGGPDFWWHIAVSTILVLAGGVFAGLTLGLMGLDELHLRVLATSSEDLKEKANAQKVLKLMQRGRHWVLVVLLLSNVVINESLPIFLHSATGGGVAAVVISTVAIGAYYLFSGMLYIDVSVFFGAERLTFLFSGFFCSLRVIPQALCARYGLAIGATCAPLVLGMMYLFAPIAYPIAKLLDWALGANEQHTYKKAELKSFLQFHRTGEEPLRDDEIAILNGVLELNTKNVEKIMTPMKDTVILSSDAILDHKAVDAILLSGYSRFPVHEPGNPLSFVGLLLIKKLLTYDPAKALPVSAFQLSILPEAHPSINCFQALDYFQTGRAHLLLISRTPGVAGGAIGVITLEDIIEEIISEEIVDETDRYEDNQHKRRAKRATTAAIMRGIVERETRRRNTKDALSQHETSPAPVDREQATERTPLLLGKDTTASANGRPRSVRSIKRLSYLLAALRFVSASPFLEVIEKKKKHKTGHPGVERGSPEFWYHLTVSVILVLIGGVFAGLTLGLMGLDELHLRVLATSSEDKKERQDAHKAWRRLSGYCNINNSYRFVNVLLFLASTTCHVNPLLIRTGSVFRGYRIIPQSVSVHYGLSIGARCTPLVLTLMYLLAPVAWPIAKLLDWILGENEQHTYKKAELKSFLQFHRTGDEPLRDDEITILNGVLELNTKGVESIMTPLKDVVVLSADDILDYGAVHAISQSGYSRIPVHEPGNQGSFIGLLLVKKLLTYDPKKALPVSAFPLSILPEAPPSINCFQALDYFQTGRAHLLLISRTPGRSGGAIGVVTLEGMMLVSLFICPSHSSTDIIEEIISEEIVDETDQYEDNQSKRRVRRTGHSTTFGGIVERRHTVPSYHETSSLLEHPRSHSVDSCLVPYGSV</sequence>
<evidence type="ECO:0000256" key="1">
    <source>
        <dbReference type="ARBA" id="ARBA00004141"/>
    </source>
</evidence>
<dbReference type="AlphaFoldDB" id="A0A409WE84"/>
<dbReference type="SUPFAM" id="SSF54631">
    <property type="entry name" value="CBS-domain pair"/>
    <property type="match status" value="2"/>
</dbReference>
<dbReference type="InterPro" id="IPR046342">
    <property type="entry name" value="CBS_dom_sf"/>
</dbReference>
<dbReference type="PROSITE" id="PS51371">
    <property type="entry name" value="CBS"/>
    <property type="match status" value="1"/>
</dbReference>
<dbReference type="EMBL" id="NHTK01005535">
    <property type="protein sequence ID" value="PPQ76770.1"/>
    <property type="molecule type" value="Genomic_DNA"/>
</dbReference>
<evidence type="ECO:0000313" key="13">
    <source>
        <dbReference type="EMBL" id="PPQ76770.1"/>
    </source>
</evidence>
<dbReference type="GO" id="GO:0005737">
    <property type="term" value="C:cytoplasm"/>
    <property type="evidence" value="ECO:0007669"/>
    <property type="project" value="TreeGrafter"/>
</dbReference>
<dbReference type="PROSITE" id="PS51846">
    <property type="entry name" value="CNNM"/>
    <property type="match status" value="2"/>
</dbReference>
<dbReference type="Gene3D" id="3.10.580.10">
    <property type="entry name" value="CBS-domain"/>
    <property type="match status" value="2"/>
</dbReference>
<dbReference type="OrthoDB" id="5353557at2759"/>
<evidence type="ECO:0000256" key="5">
    <source>
        <dbReference type="ARBA" id="ARBA00023136"/>
    </source>
</evidence>
<feature type="domain" description="CNNM transmembrane" evidence="12">
    <location>
        <begin position="532"/>
        <end position="707"/>
    </location>
</feature>
<keyword evidence="14" id="KW-1185">Reference proteome</keyword>